<evidence type="ECO:0000313" key="10">
    <source>
        <dbReference type="Proteomes" id="UP000612362"/>
    </source>
</evidence>
<evidence type="ECO:0000256" key="1">
    <source>
        <dbReference type="ARBA" id="ARBA00004514"/>
    </source>
</evidence>
<dbReference type="Proteomes" id="UP000612362">
    <property type="component" value="Unassembled WGS sequence"/>
</dbReference>
<comment type="caution">
    <text evidence="9">The sequence shown here is derived from an EMBL/GenBank/DDBJ whole genome shotgun (WGS) entry which is preliminary data.</text>
</comment>
<dbReference type="PANTHER" id="PTHR45859:SF1">
    <property type="entry name" value="TRANSLATION INITIATION FACTOR EIF-2B SUBUNIT BETA"/>
    <property type="match status" value="1"/>
</dbReference>
<keyword evidence="10" id="KW-1185">Reference proteome</keyword>
<dbReference type="GO" id="GO:0005085">
    <property type="term" value="F:guanyl-nucleotide exchange factor activity"/>
    <property type="evidence" value="ECO:0007669"/>
    <property type="project" value="TreeGrafter"/>
</dbReference>
<comment type="subunit">
    <text evidence="7">Component of the translation initiation factor 2B (eIF2B) complex which is a heterodecamer of two sets of five different subunits: alpha, beta, gamma, delta and epsilon. Subunits alpha, beta and delta comprise a regulatory subcomplex and subunits epsilon and gamma comprise a catalytic subcomplex. Within the complex, the hexameric regulatory complex resides at the center, with the two heterodimeric catalytic subcomplexes bound on opposite sides.</text>
</comment>
<sequence>MQTFGKRIEQIVGDRDHGSRWLVREAILLVREMASGPSITAPDLRDAGRKIASARPAMSALASAMSRILDTEEPSEVARRASGFLAEYDTATKRIAEAARERLSGQVMTCSLSHTLVEVLTACRQGIERVYVLEGRPRYEGRTMAQELTEAGIPVTFLTDAQAALFLPFCQCVALGADSILADGAVINKAGSALLGWAAQGYRVPLYVLAETLKISPRRWDTNPAHFKEFQNWLEEKDADEVWSQPPAGVEVRNFYFDVTPAHLIGAWITERGVLTQSSIADLASEVQRAIQRLFLDAS</sequence>
<evidence type="ECO:0000256" key="5">
    <source>
        <dbReference type="ARBA" id="ARBA00044122"/>
    </source>
</evidence>
<keyword evidence="3 9" id="KW-0396">Initiation factor</keyword>
<dbReference type="GO" id="GO:0003743">
    <property type="term" value="F:translation initiation factor activity"/>
    <property type="evidence" value="ECO:0007669"/>
    <property type="project" value="UniProtKB-KW"/>
</dbReference>
<keyword evidence="2" id="KW-0963">Cytoplasm</keyword>
<dbReference type="InterPro" id="IPR042529">
    <property type="entry name" value="IF_2B-like_C"/>
</dbReference>
<dbReference type="RefSeq" id="WP_220192946.1">
    <property type="nucleotide sequence ID" value="NZ_BNJF01000001.1"/>
</dbReference>
<evidence type="ECO:0000256" key="8">
    <source>
        <dbReference type="RuleBase" id="RU003814"/>
    </source>
</evidence>
<proteinExistence type="inferred from homology"/>
<dbReference type="Gene3D" id="3.40.50.10470">
    <property type="entry name" value="Translation initiation factor eif-2b, domain 2"/>
    <property type="match status" value="1"/>
</dbReference>
<dbReference type="InterPro" id="IPR000649">
    <property type="entry name" value="IF-2B-related"/>
</dbReference>
<keyword evidence="4" id="KW-0648">Protein biosynthesis</keyword>
<evidence type="ECO:0000256" key="7">
    <source>
        <dbReference type="ARBA" id="ARBA00046432"/>
    </source>
</evidence>
<name>A0A8J3MSL9_9CHLR</name>
<organism evidence="9 10">
    <name type="scientific">Ktedonospora formicarum</name>
    <dbReference type="NCBI Taxonomy" id="2778364"/>
    <lineage>
        <taxon>Bacteria</taxon>
        <taxon>Bacillati</taxon>
        <taxon>Chloroflexota</taxon>
        <taxon>Ktedonobacteria</taxon>
        <taxon>Ktedonobacterales</taxon>
        <taxon>Ktedonobacteraceae</taxon>
        <taxon>Ktedonospora</taxon>
    </lineage>
</organism>
<dbReference type="PANTHER" id="PTHR45859">
    <property type="entry name" value="TRANSLATION INITIATION FACTOR EIF-2B SUBUNIT BETA"/>
    <property type="match status" value="1"/>
</dbReference>
<evidence type="ECO:0000256" key="6">
    <source>
        <dbReference type="ARBA" id="ARBA00044228"/>
    </source>
</evidence>
<gene>
    <name evidence="9" type="ORF">KSX_16380</name>
</gene>
<dbReference type="Pfam" id="PF01008">
    <property type="entry name" value="IF-2B"/>
    <property type="match status" value="1"/>
</dbReference>
<accession>A0A8J3MSL9</accession>
<evidence type="ECO:0000256" key="3">
    <source>
        <dbReference type="ARBA" id="ARBA00022540"/>
    </source>
</evidence>
<protein>
    <recommendedName>
        <fullName evidence="5">Translation initiation factor eIF2B subunit beta</fullName>
    </recommendedName>
    <alternativeName>
        <fullName evidence="6">eIF2B GDP-GTP exchange factor subunit beta</fullName>
    </alternativeName>
</protein>
<evidence type="ECO:0000313" key="9">
    <source>
        <dbReference type="EMBL" id="GHO43475.1"/>
    </source>
</evidence>
<dbReference type="InterPro" id="IPR037171">
    <property type="entry name" value="NagB/RpiA_transferase-like"/>
</dbReference>
<evidence type="ECO:0000256" key="4">
    <source>
        <dbReference type="ARBA" id="ARBA00022917"/>
    </source>
</evidence>
<dbReference type="SUPFAM" id="SSF100950">
    <property type="entry name" value="NagB/RpiA/CoA transferase-like"/>
    <property type="match status" value="1"/>
</dbReference>
<dbReference type="GO" id="GO:0005829">
    <property type="term" value="C:cytosol"/>
    <property type="evidence" value="ECO:0007669"/>
    <property type="project" value="UniProtKB-SubCell"/>
</dbReference>
<reference evidence="9" key="1">
    <citation type="submission" date="2020-10" db="EMBL/GenBank/DDBJ databases">
        <title>Taxonomic study of unclassified bacteria belonging to the class Ktedonobacteria.</title>
        <authorList>
            <person name="Yabe S."/>
            <person name="Wang C.M."/>
            <person name="Zheng Y."/>
            <person name="Sakai Y."/>
            <person name="Cavaletti L."/>
            <person name="Monciardini P."/>
            <person name="Donadio S."/>
        </authorList>
    </citation>
    <scope>NUCLEOTIDE SEQUENCE</scope>
    <source>
        <strain evidence="9">SOSP1-1</strain>
    </source>
</reference>
<dbReference type="AlphaFoldDB" id="A0A8J3MSL9"/>
<dbReference type="InterPro" id="IPR051855">
    <property type="entry name" value="eIF2B_beta_subunit"/>
</dbReference>
<dbReference type="EMBL" id="BNJF01000001">
    <property type="protein sequence ID" value="GHO43475.1"/>
    <property type="molecule type" value="Genomic_DNA"/>
</dbReference>
<comment type="subcellular location">
    <subcellularLocation>
        <location evidence="1">Cytoplasm</location>
        <location evidence="1">Cytosol</location>
    </subcellularLocation>
</comment>
<comment type="similarity">
    <text evidence="8">Belongs to the eIF-2B alpha/beta/delta subunits family.</text>
</comment>
<evidence type="ECO:0000256" key="2">
    <source>
        <dbReference type="ARBA" id="ARBA00022490"/>
    </source>
</evidence>